<dbReference type="KEGG" id="emt:CPZ25_004240"/>
<dbReference type="AlphaFoldDB" id="A0A4P9C5D9"/>
<dbReference type="SUPFAM" id="SSF53474">
    <property type="entry name" value="alpha/beta-Hydrolases"/>
    <property type="match status" value="1"/>
</dbReference>
<name>A0A4P9C5D9_EUBML</name>
<protein>
    <submittedName>
        <fullName evidence="2">Acyl-CoA thioester hydrolase</fullName>
    </submittedName>
</protein>
<keyword evidence="2" id="KW-0378">Hydrolase</keyword>
<sequence length="210" mass="23773">MLMKKIFIHGSGHKSTSWDETISYMENKKDILCPNLFSILNGTKASYQNLYSLFTEYCNNNDGQINLCGISLGGILALNYTLDFPHKVKSLVLIGTPHKIPKVMFSIQNIVFRFLPKSIFENMAFNKKDTFILGNSMKDLDFSKNVKSIKCPTLVICGKKDSANIKSAYYLSENIQNAKLKIISNTGHVVNEENPIILANILNEYYNENK</sequence>
<gene>
    <name evidence="2" type="ORF">CPZ25_004240</name>
</gene>
<accession>A0A4P9C5D9</accession>
<dbReference type="Gene3D" id="3.40.50.1820">
    <property type="entry name" value="alpha/beta hydrolase"/>
    <property type="match status" value="1"/>
</dbReference>
<dbReference type="InterPro" id="IPR050266">
    <property type="entry name" value="AB_hydrolase_sf"/>
</dbReference>
<dbReference type="InterPro" id="IPR029058">
    <property type="entry name" value="AB_hydrolase_fold"/>
</dbReference>
<dbReference type="GO" id="GO:0016787">
    <property type="term" value="F:hydrolase activity"/>
    <property type="evidence" value="ECO:0007669"/>
    <property type="project" value="UniProtKB-KW"/>
</dbReference>
<evidence type="ECO:0000313" key="3">
    <source>
        <dbReference type="Proteomes" id="UP000218387"/>
    </source>
</evidence>
<dbReference type="Proteomes" id="UP000218387">
    <property type="component" value="Chromosome"/>
</dbReference>
<organism evidence="2 3">
    <name type="scientific">Eubacterium maltosivorans</name>
    <dbReference type="NCBI Taxonomy" id="2041044"/>
    <lineage>
        <taxon>Bacteria</taxon>
        <taxon>Bacillati</taxon>
        <taxon>Bacillota</taxon>
        <taxon>Clostridia</taxon>
        <taxon>Eubacteriales</taxon>
        <taxon>Eubacteriaceae</taxon>
        <taxon>Eubacterium</taxon>
    </lineage>
</organism>
<evidence type="ECO:0000259" key="1">
    <source>
        <dbReference type="Pfam" id="PF00561"/>
    </source>
</evidence>
<dbReference type="EMBL" id="CP029487">
    <property type="protein sequence ID" value="QCT70563.1"/>
    <property type="molecule type" value="Genomic_DNA"/>
</dbReference>
<reference evidence="2 3" key="1">
    <citation type="submission" date="2018-05" db="EMBL/GenBank/DDBJ databases">
        <title>Genome comparison of Eubacterium sp.</title>
        <authorList>
            <person name="Feng Y."/>
            <person name="Sanchez-Andrea I."/>
            <person name="Stams A.J.M."/>
            <person name="De Vos W.M."/>
        </authorList>
    </citation>
    <scope>NUCLEOTIDE SEQUENCE [LARGE SCALE GENOMIC DNA]</scope>
    <source>
        <strain evidence="2 3">YI</strain>
    </source>
</reference>
<keyword evidence="3" id="KW-1185">Reference proteome</keyword>
<proteinExistence type="predicted"/>
<dbReference type="Pfam" id="PF00561">
    <property type="entry name" value="Abhydrolase_1"/>
    <property type="match status" value="1"/>
</dbReference>
<dbReference type="PANTHER" id="PTHR43798">
    <property type="entry name" value="MONOACYLGLYCEROL LIPASE"/>
    <property type="match status" value="1"/>
</dbReference>
<feature type="domain" description="AB hydrolase-1" evidence="1">
    <location>
        <begin position="6"/>
        <end position="103"/>
    </location>
</feature>
<dbReference type="InterPro" id="IPR000073">
    <property type="entry name" value="AB_hydrolase_1"/>
</dbReference>
<evidence type="ECO:0000313" key="2">
    <source>
        <dbReference type="EMBL" id="QCT70563.1"/>
    </source>
</evidence>